<proteinExistence type="inferred from homology"/>
<dbReference type="SFLD" id="SFLDS00055">
    <property type="entry name" value="Pyruvoyl-Dependent_Histidine/A"/>
    <property type="match status" value="1"/>
</dbReference>
<dbReference type="AlphaFoldDB" id="A0A399FY63"/>
<comment type="catalytic activity">
    <reaction evidence="8">
        <text>L-arginine + H(+) = agmatine + CO2</text>
        <dbReference type="Rhea" id="RHEA:17641"/>
        <dbReference type="ChEBI" id="CHEBI:15378"/>
        <dbReference type="ChEBI" id="CHEBI:16526"/>
        <dbReference type="ChEBI" id="CHEBI:32682"/>
        <dbReference type="ChEBI" id="CHEBI:58145"/>
        <dbReference type="EC" id="4.1.1.19"/>
    </reaction>
</comment>
<dbReference type="HAMAP" id="MF_01404">
    <property type="entry name" value="PvlArgDC"/>
    <property type="match status" value="1"/>
</dbReference>
<accession>A0A399FY63</accession>
<name>A0A399FY63_UNCN2</name>
<comment type="cofactor">
    <cofactor evidence="1">
        <name>pyruvate</name>
        <dbReference type="ChEBI" id="CHEBI:15361"/>
    </cofactor>
</comment>
<evidence type="ECO:0000256" key="8">
    <source>
        <dbReference type="ARBA" id="ARBA00049309"/>
    </source>
</evidence>
<evidence type="ECO:0000256" key="6">
    <source>
        <dbReference type="ARBA" id="ARBA00023239"/>
    </source>
</evidence>
<dbReference type="EC" id="4.1.1.19" evidence="3"/>
<dbReference type="SUPFAM" id="SSF56271">
    <property type="entry name" value="Pyruvoyl-dependent histidine and arginine decarboxylases"/>
    <property type="match status" value="1"/>
</dbReference>
<evidence type="ECO:0000256" key="4">
    <source>
        <dbReference type="ARBA" id="ARBA00014727"/>
    </source>
</evidence>
<dbReference type="PANTHER" id="PTHR40438">
    <property type="entry name" value="PYRUVOYL-DEPENDENT ARGININE DECARBOXYLASE"/>
    <property type="match status" value="1"/>
</dbReference>
<evidence type="ECO:0000256" key="5">
    <source>
        <dbReference type="ARBA" id="ARBA00022793"/>
    </source>
</evidence>
<dbReference type="Pfam" id="PF01862">
    <property type="entry name" value="PvlArgDC"/>
    <property type="match status" value="1"/>
</dbReference>
<dbReference type="InterPro" id="IPR016105">
    <property type="entry name" value="Pyr-dep_his/arg-deCO2ase_sand"/>
</dbReference>
<dbReference type="GO" id="GO:0008792">
    <property type="term" value="F:arginine decarboxylase activity"/>
    <property type="evidence" value="ECO:0007669"/>
    <property type="project" value="UniProtKB-EC"/>
</dbReference>
<keyword evidence="5" id="KW-0210">Decarboxylase</keyword>
<gene>
    <name evidence="9" type="ORF">B9J77_00540</name>
</gene>
<sequence>MIPQKLFLTKGVGKHQERLQSFEAALRTAGIAAHNLVRVSSILPPGCRIISQEKGKKLLSPGQIIYAVISEQSTNEPHRLLAASIGVAVPTEKAQHGYLSEYHSFGQTARAVGDYAEDLAATMLASTLGIPFDIDKAWDERKQIYKMYNQIVRTTNITQSAVGNSKGLWTTVIAAAVFIPPS</sequence>
<evidence type="ECO:0000256" key="7">
    <source>
        <dbReference type="ARBA" id="ARBA00023317"/>
    </source>
</evidence>
<keyword evidence="6 9" id="KW-0456">Lyase</keyword>
<dbReference type="PANTHER" id="PTHR40438:SF1">
    <property type="entry name" value="PYRUVOYL-DEPENDENT ARGININE DECARBOXYLASE"/>
    <property type="match status" value="1"/>
</dbReference>
<evidence type="ECO:0000256" key="3">
    <source>
        <dbReference type="ARBA" id="ARBA00012426"/>
    </source>
</evidence>
<dbReference type="Proteomes" id="UP000266287">
    <property type="component" value="Unassembled WGS sequence"/>
</dbReference>
<dbReference type="InterPro" id="IPR002724">
    <property type="entry name" value="Pyruvoyl-dep_arg_deCO2ase"/>
</dbReference>
<reference evidence="9 10" key="1">
    <citation type="submission" date="2018-08" db="EMBL/GenBank/DDBJ databases">
        <title>Draft genome of candidate division NPL-UPA2 bacterium Unc8 that adapted to ultra-basic serpentinizing groundwater.</title>
        <authorList>
            <person name="Ishii S."/>
            <person name="Suzuki S."/>
            <person name="Nealson K.H."/>
        </authorList>
    </citation>
    <scope>NUCLEOTIDE SEQUENCE [LARGE SCALE GENOMIC DNA]</scope>
    <source>
        <strain evidence="9">Unc8</strain>
    </source>
</reference>
<keyword evidence="7" id="KW-0670">Pyruvate</keyword>
<dbReference type="SFLD" id="SFLDG01170">
    <property type="entry name" value="Pyruvoyl-dependent_arginine_de"/>
    <property type="match status" value="1"/>
</dbReference>
<dbReference type="NCBIfam" id="TIGR00286">
    <property type="entry name" value="pyruvoyl-dependent arginine decarboxylase"/>
    <property type="match status" value="1"/>
</dbReference>
<comment type="caution">
    <text evidence="9">The sequence shown here is derived from an EMBL/GenBank/DDBJ whole genome shotgun (WGS) entry which is preliminary data.</text>
</comment>
<evidence type="ECO:0000313" key="9">
    <source>
        <dbReference type="EMBL" id="RII01057.1"/>
    </source>
</evidence>
<dbReference type="InterPro" id="IPR016104">
    <property type="entry name" value="Pyr-dep_his/arg-deCO2ase"/>
</dbReference>
<evidence type="ECO:0000256" key="2">
    <source>
        <dbReference type="ARBA" id="ARBA00008611"/>
    </source>
</evidence>
<comment type="similarity">
    <text evidence="2">Belongs to the pyruvoyl-dependent arginine decarboxylase family.</text>
</comment>
<evidence type="ECO:0000313" key="10">
    <source>
        <dbReference type="Proteomes" id="UP000266287"/>
    </source>
</evidence>
<dbReference type="PIRSF" id="PIRSF005216">
    <property type="entry name" value="Pyruvoyl-dep_arg_deCO2ase"/>
    <property type="match status" value="1"/>
</dbReference>
<dbReference type="Gene3D" id="3.50.20.10">
    <property type="entry name" value="Pyruvoyl-Dependent Histidine Decarboxylase, subunit B"/>
    <property type="match status" value="1"/>
</dbReference>
<dbReference type="GO" id="GO:0006527">
    <property type="term" value="P:L-arginine catabolic process"/>
    <property type="evidence" value="ECO:0007669"/>
    <property type="project" value="InterPro"/>
</dbReference>
<evidence type="ECO:0000256" key="1">
    <source>
        <dbReference type="ARBA" id="ARBA00001928"/>
    </source>
</evidence>
<protein>
    <recommendedName>
        <fullName evidence="4">Pyruvoyl-dependent arginine decarboxylase AaxB</fullName>
        <ecNumber evidence="3">4.1.1.19</ecNumber>
    </recommendedName>
</protein>
<organism evidence="9 10">
    <name type="scientific">candidate division NPL-UPA2 bacterium Unc8</name>
    <dbReference type="NCBI Taxonomy" id="1980939"/>
    <lineage>
        <taxon>Bacteria</taxon>
    </lineage>
</organism>
<dbReference type="EMBL" id="NDHY01000001">
    <property type="protein sequence ID" value="RII01057.1"/>
    <property type="molecule type" value="Genomic_DNA"/>
</dbReference>